<dbReference type="EC" id="1.14.14.18" evidence="2"/>
<keyword evidence="8" id="KW-0812">Transmembrane</keyword>
<dbReference type="SUPFAM" id="SSF48613">
    <property type="entry name" value="Heme oxygenase-like"/>
    <property type="match status" value="1"/>
</dbReference>
<protein>
    <recommendedName>
        <fullName evidence="2">heme oxygenase (biliverdin-producing)</fullName>
        <ecNumber evidence="2">1.14.14.18</ecNumber>
    </recommendedName>
</protein>
<keyword evidence="8" id="KW-0472">Membrane</keyword>
<dbReference type="InterPro" id="IPR018207">
    <property type="entry name" value="Haem_oxygenase_CS"/>
</dbReference>
<name>A0A444TYR2_ACIRT</name>
<dbReference type="Pfam" id="PF01126">
    <property type="entry name" value="Heme_oxygenase"/>
    <property type="match status" value="1"/>
</dbReference>
<evidence type="ECO:0000256" key="2">
    <source>
        <dbReference type="ARBA" id="ARBA00012360"/>
    </source>
</evidence>
<dbReference type="CDD" id="cd19165">
    <property type="entry name" value="HemeO"/>
    <property type="match status" value="1"/>
</dbReference>
<dbReference type="InterPro" id="IPR016053">
    <property type="entry name" value="Haem_Oase-like"/>
</dbReference>
<dbReference type="Proteomes" id="UP000289886">
    <property type="component" value="Unassembled WGS sequence"/>
</dbReference>
<evidence type="ECO:0000256" key="6">
    <source>
        <dbReference type="ARBA" id="ARBA00023002"/>
    </source>
</evidence>
<feature type="transmembrane region" description="Helical" evidence="8">
    <location>
        <begin position="304"/>
        <end position="321"/>
    </location>
</feature>
<dbReference type="PROSITE" id="PS00593">
    <property type="entry name" value="HEME_OXYGENASE"/>
    <property type="match status" value="1"/>
</dbReference>
<dbReference type="EMBL" id="SCEB01215732">
    <property type="protein sequence ID" value="RXM28022.1"/>
    <property type="molecule type" value="Genomic_DNA"/>
</dbReference>
<keyword evidence="5" id="KW-0677">Repeat</keyword>
<accession>A0A444TYR2</accession>
<evidence type="ECO:0000256" key="8">
    <source>
        <dbReference type="SAM" id="Phobius"/>
    </source>
</evidence>
<evidence type="ECO:0000256" key="3">
    <source>
        <dbReference type="ARBA" id="ARBA00022617"/>
    </source>
</evidence>
<comment type="caution">
    <text evidence="9">The sequence shown here is derived from an EMBL/GenBank/DDBJ whole genome shotgun (WGS) entry which is preliminary data.</text>
</comment>
<dbReference type="GO" id="GO:0004392">
    <property type="term" value="F:heme oxygenase (decyclizing) activity"/>
    <property type="evidence" value="ECO:0007669"/>
    <property type="project" value="UniProtKB-EC"/>
</dbReference>
<keyword evidence="6" id="KW-0560">Oxidoreductase</keyword>
<dbReference type="InterPro" id="IPR002051">
    <property type="entry name" value="Haem_Oase"/>
</dbReference>
<proteinExistence type="inferred from homology"/>
<dbReference type="GO" id="GO:0006979">
    <property type="term" value="P:response to oxidative stress"/>
    <property type="evidence" value="ECO:0007669"/>
    <property type="project" value="TreeGrafter"/>
</dbReference>
<keyword evidence="10" id="KW-1185">Reference proteome</keyword>
<dbReference type="GO" id="GO:0020037">
    <property type="term" value="F:heme binding"/>
    <property type="evidence" value="ECO:0007669"/>
    <property type="project" value="TreeGrafter"/>
</dbReference>
<keyword evidence="7" id="KW-0408">Iron</keyword>
<dbReference type="PANTHER" id="PTHR10720">
    <property type="entry name" value="HEME OXYGENASE"/>
    <property type="match status" value="1"/>
</dbReference>
<evidence type="ECO:0000256" key="1">
    <source>
        <dbReference type="ARBA" id="ARBA00006134"/>
    </source>
</evidence>
<evidence type="ECO:0000256" key="5">
    <source>
        <dbReference type="ARBA" id="ARBA00022737"/>
    </source>
</evidence>
<sequence>MPVVPDCAVPLQFSLRVEACVPAAETIGNVNKLGPSLLCIQIQTSDRSNAAAAGYYTHRADCLLPTMKKQHFNKTSLGTVALYFTYSALEEEMDGNRDQPQFAPLYFPEELHRREALAKDLEFFYGENWQAVVQLSEATRKYVDRIHEVGRSEPELLVAHAYTRYMGDLSGGQVLKKVAQRALKLPSTGEGVQFYTFDNISSAKEFKQLYRSRMNDLDLDQETKLRIVEEANRAFGFNMEIFNELERVGKTIKDEVLDGGLPEYDGKGDLSKCPYYAAKTAAGGGSACACHMAMAVLRHPTGQVIMSACIALLAGVAAWYLM</sequence>
<keyword evidence="8" id="KW-1133">Transmembrane helix</keyword>
<dbReference type="GO" id="GO:0046872">
    <property type="term" value="F:metal ion binding"/>
    <property type="evidence" value="ECO:0007669"/>
    <property type="project" value="UniProtKB-KW"/>
</dbReference>
<dbReference type="GO" id="GO:0006788">
    <property type="term" value="P:heme oxidation"/>
    <property type="evidence" value="ECO:0007669"/>
    <property type="project" value="InterPro"/>
</dbReference>
<evidence type="ECO:0000256" key="4">
    <source>
        <dbReference type="ARBA" id="ARBA00022723"/>
    </source>
</evidence>
<dbReference type="PRINTS" id="PR00088">
    <property type="entry name" value="HAEMOXYGNASE"/>
</dbReference>
<evidence type="ECO:0000256" key="7">
    <source>
        <dbReference type="ARBA" id="ARBA00023004"/>
    </source>
</evidence>
<keyword evidence="4" id="KW-0479">Metal-binding</keyword>
<dbReference type="FunFam" id="1.20.910.10:FF:000001">
    <property type="entry name" value="Heme oxygenase 1"/>
    <property type="match status" value="1"/>
</dbReference>
<reference evidence="9 10" key="1">
    <citation type="submission" date="2019-01" db="EMBL/GenBank/DDBJ databases">
        <title>Draft Genome and Complete Hox-Cluster Characterization of the Sterlet Sturgeon (Acipenser ruthenus).</title>
        <authorList>
            <person name="Wei Q."/>
        </authorList>
    </citation>
    <scope>NUCLEOTIDE SEQUENCE [LARGE SCALE GENOMIC DNA]</scope>
    <source>
        <strain evidence="9">WHYD16114868_AA</strain>
        <tissue evidence="9">Blood</tissue>
    </source>
</reference>
<dbReference type="AlphaFoldDB" id="A0A444TYR2"/>
<keyword evidence="3" id="KW-0349">Heme</keyword>
<evidence type="ECO:0000313" key="9">
    <source>
        <dbReference type="EMBL" id="RXM28022.1"/>
    </source>
</evidence>
<dbReference type="Gene3D" id="1.20.910.10">
    <property type="entry name" value="Heme oxygenase-like"/>
    <property type="match status" value="1"/>
</dbReference>
<gene>
    <name evidence="9" type="ORF">EOD39_2775</name>
</gene>
<dbReference type="PANTHER" id="PTHR10720:SF2">
    <property type="entry name" value="HEME OXYGENASE 2"/>
    <property type="match status" value="1"/>
</dbReference>
<evidence type="ECO:0000313" key="10">
    <source>
        <dbReference type="Proteomes" id="UP000289886"/>
    </source>
</evidence>
<organism evidence="9 10">
    <name type="scientific">Acipenser ruthenus</name>
    <name type="common">Sterlet sturgeon</name>
    <dbReference type="NCBI Taxonomy" id="7906"/>
    <lineage>
        <taxon>Eukaryota</taxon>
        <taxon>Metazoa</taxon>
        <taxon>Chordata</taxon>
        <taxon>Craniata</taxon>
        <taxon>Vertebrata</taxon>
        <taxon>Euteleostomi</taxon>
        <taxon>Actinopterygii</taxon>
        <taxon>Chondrostei</taxon>
        <taxon>Acipenseriformes</taxon>
        <taxon>Acipenseridae</taxon>
        <taxon>Acipenser</taxon>
    </lineage>
</organism>
<dbReference type="GO" id="GO:0042167">
    <property type="term" value="P:heme catabolic process"/>
    <property type="evidence" value="ECO:0007669"/>
    <property type="project" value="TreeGrafter"/>
</dbReference>
<comment type="similarity">
    <text evidence="1">Belongs to the heme oxygenase family.</text>
</comment>
<dbReference type="InterPro" id="IPR016084">
    <property type="entry name" value="Haem_Oase-like_multi-hlx"/>
</dbReference>